<accession>M1ZMF0</accession>
<dbReference type="Proteomes" id="UP000002668">
    <property type="component" value="Genome"/>
</dbReference>
<reference evidence="1 2" key="1">
    <citation type="journal article" date="2011" name="Nat. Commun.">
        <title>Effector diversification within compartments of the Leptosphaeria maculans genome affected by Repeat-Induced Point mutations.</title>
        <authorList>
            <person name="Rouxel T."/>
            <person name="Grandaubert J."/>
            <person name="Hane J.K."/>
            <person name="Hoede C."/>
            <person name="van de Wouw A.P."/>
            <person name="Couloux A."/>
            <person name="Dominguez V."/>
            <person name="Anthouard V."/>
            <person name="Bally P."/>
            <person name="Bourras S."/>
            <person name="Cozijnsen A.J."/>
            <person name="Ciuffetti L.M."/>
            <person name="Degrave A."/>
            <person name="Dilmaghani A."/>
            <person name="Duret L."/>
            <person name="Fudal I."/>
            <person name="Goodwin S.B."/>
            <person name="Gout L."/>
            <person name="Glaser N."/>
            <person name="Linglin J."/>
            <person name="Kema G.H.J."/>
            <person name="Lapalu N."/>
            <person name="Lawrence C.B."/>
            <person name="May K."/>
            <person name="Meyer M."/>
            <person name="Ollivier B."/>
            <person name="Poulain J."/>
            <person name="Schoch C.L."/>
            <person name="Simon A."/>
            <person name="Spatafora J.W."/>
            <person name="Stachowiak A."/>
            <person name="Turgeon B.G."/>
            <person name="Tyler B.M."/>
            <person name="Vincent D."/>
            <person name="Weissenbach J."/>
            <person name="Amselem J."/>
            <person name="Quesneville H."/>
            <person name="Oliver R.P."/>
            <person name="Wincker P."/>
            <person name="Balesdent M.-H."/>
            <person name="Howlett B.J."/>
        </authorList>
    </citation>
    <scope>NUCLEOTIDE SEQUENCE [LARGE SCALE GENOMIC DNA]</scope>
    <source>
        <strain evidence="2">JN3 / isolate v23.1.3 / race Av1-4-5-6-7-8</strain>
    </source>
</reference>
<name>M1ZMF0_LEPMJ</name>
<proteinExistence type="predicted"/>
<dbReference type="AlphaFoldDB" id="M1ZMF0"/>
<dbReference type="EMBL" id="FP929064">
    <property type="protein sequence ID" value="CCT61108.1"/>
    <property type="molecule type" value="Genomic_DNA"/>
</dbReference>
<organism evidence="1 2">
    <name type="scientific">Leptosphaeria maculans (strain JN3 / isolate v23.1.3 / race Av1-4-5-6-7-8)</name>
    <name type="common">Blackleg fungus</name>
    <name type="synonym">Phoma lingam</name>
    <dbReference type="NCBI Taxonomy" id="985895"/>
    <lineage>
        <taxon>Eukaryota</taxon>
        <taxon>Fungi</taxon>
        <taxon>Dikarya</taxon>
        <taxon>Ascomycota</taxon>
        <taxon>Pezizomycotina</taxon>
        <taxon>Dothideomycetes</taxon>
        <taxon>Pleosporomycetidae</taxon>
        <taxon>Pleosporales</taxon>
        <taxon>Pleosporineae</taxon>
        <taxon>Leptosphaeriaceae</taxon>
        <taxon>Plenodomus</taxon>
        <taxon>Plenodomus lingam/Leptosphaeria maculans species complex</taxon>
    </lineage>
</organism>
<dbReference type="InParanoid" id="M1ZMF0"/>
<gene>
    <name evidence="1" type="ORF">Lema_uP125120.1</name>
</gene>
<dbReference type="VEuPathDB" id="FungiDB:Lema_uP125120.1"/>
<evidence type="ECO:0000313" key="1">
    <source>
        <dbReference type="EMBL" id="CCT61108.1"/>
    </source>
</evidence>
<protein>
    <submittedName>
        <fullName evidence="1">Uncharacterized protein</fullName>
    </submittedName>
</protein>
<evidence type="ECO:0000313" key="2">
    <source>
        <dbReference type="Proteomes" id="UP000002668"/>
    </source>
</evidence>
<keyword evidence="2" id="KW-1185">Reference proteome</keyword>
<sequence length="43" mass="5162">MHGNLGHEIGYLQFLENTFDVIYLVMRRCDVETRKNSCYLPVW</sequence>